<protein>
    <submittedName>
        <fullName evidence="2">Alkyl hydroperoxide reductase AhpD</fullName>
    </submittedName>
</protein>
<evidence type="ECO:0000313" key="3">
    <source>
        <dbReference type="Proteomes" id="UP000266934"/>
    </source>
</evidence>
<dbReference type="InterPro" id="IPR029032">
    <property type="entry name" value="AhpD-like"/>
</dbReference>
<dbReference type="PANTHER" id="PTHR34846">
    <property type="entry name" value="4-CARBOXYMUCONOLACTONE DECARBOXYLASE FAMILY PROTEIN (AFU_ORTHOLOGUE AFUA_6G11590)"/>
    <property type="match status" value="1"/>
</dbReference>
<proteinExistence type="predicted"/>
<gene>
    <name evidence="2" type="primary">pcaC</name>
    <name evidence="2" type="ORF">BLTE_00950</name>
</gene>
<keyword evidence="3" id="KW-1185">Reference proteome</keyword>
<evidence type="ECO:0000313" key="2">
    <source>
        <dbReference type="EMBL" id="BBF91410.1"/>
    </source>
</evidence>
<evidence type="ECO:0000259" key="1">
    <source>
        <dbReference type="Pfam" id="PF02627"/>
    </source>
</evidence>
<dbReference type="Pfam" id="PF02627">
    <property type="entry name" value="CMD"/>
    <property type="match status" value="1"/>
</dbReference>
<dbReference type="KEGG" id="blag:BLTE_00950"/>
<dbReference type="AlphaFoldDB" id="A0A348FVS7"/>
<dbReference type="Proteomes" id="UP000266934">
    <property type="component" value="Chromosome"/>
</dbReference>
<dbReference type="InterPro" id="IPR003779">
    <property type="entry name" value="CMD-like"/>
</dbReference>
<reference evidence="2 3" key="1">
    <citation type="submission" date="2018-08" db="EMBL/GenBank/DDBJ databases">
        <title>Complete genome sequencing of Blastochloris tepida GI.</title>
        <authorList>
            <person name="Tsukatani Y."/>
            <person name="Mori H."/>
        </authorList>
    </citation>
    <scope>NUCLEOTIDE SEQUENCE [LARGE SCALE GENOMIC DNA]</scope>
    <source>
        <strain evidence="2 3">GI</strain>
    </source>
</reference>
<name>A0A348FVS7_9HYPH</name>
<dbReference type="Gene3D" id="1.20.1290.10">
    <property type="entry name" value="AhpD-like"/>
    <property type="match status" value="1"/>
</dbReference>
<dbReference type="PANTHER" id="PTHR34846:SF10">
    <property type="entry name" value="CYTOPLASMIC PROTEIN"/>
    <property type="match status" value="1"/>
</dbReference>
<dbReference type="EMBL" id="AP018907">
    <property type="protein sequence ID" value="BBF91410.1"/>
    <property type="molecule type" value="Genomic_DNA"/>
</dbReference>
<sequence>MAIVCGAILETTMSWIATPAPTQYPWYLRALFAMRDAIGRPVAEPVRQWARTPRVLRAFLGLYRAIDRAASPIEPALRALIMVRVSQINVCPFCVDLNAARALERNVTEDRLWALDRFETSDLFSEHEKAALAFTEAVTITGRTIDAALKARLASAFSADAIVELAALIAFQNMSSKFNAALEIPAAGTCRVPIADGKAP</sequence>
<feature type="domain" description="Carboxymuconolactone decarboxylase-like" evidence="1">
    <location>
        <begin position="53"/>
        <end position="136"/>
    </location>
</feature>
<dbReference type="GO" id="GO:0051920">
    <property type="term" value="F:peroxiredoxin activity"/>
    <property type="evidence" value="ECO:0007669"/>
    <property type="project" value="InterPro"/>
</dbReference>
<accession>A0A348FVS7</accession>
<dbReference type="SUPFAM" id="SSF69118">
    <property type="entry name" value="AhpD-like"/>
    <property type="match status" value="1"/>
</dbReference>
<organism evidence="2 3">
    <name type="scientific">Blastochloris tepida</name>
    <dbReference type="NCBI Taxonomy" id="2233851"/>
    <lineage>
        <taxon>Bacteria</taxon>
        <taxon>Pseudomonadati</taxon>
        <taxon>Pseudomonadota</taxon>
        <taxon>Alphaproteobacteria</taxon>
        <taxon>Hyphomicrobiales</taxon>
        <taxon>Blastochloridaceae</taxon>
        <taxon>Blastochloris</taxon>
    </lineage>
</organism>